<keyword evidence="2" id="KW-0805">Transcription regulation</keyword>
<evidence type="ECO:0000256" key="4">
    <source>
        <dbReference type="ARBA" id="ARBA00023163"/>
    </source>
</evidence>
<dbReference type="Pfam" id="PF00126">
    <property type="entry name" value="HTH_1"/>
    <property type="match status" value="1"/>
</dbReference>
<dbReference type="SUPFAM" id="SSF46785">
    <property type="entry name" value="Winged helix' DNA-binding domain"/>
    <property type="match status" value="1"/>
</dbReference>
<protein>
    <submittedName>
        <fullName evidence="6">DNA-binding transcriptional regulator, LysR family</fullName>
    </submittedName>
</protein>
<dbReference type="AlphaFoldDB" id="A0A1I6QWW9"/>
<gene>
    <name evidence="6" type="ORF">SAMN04488050_102432</name>
</gene>
<dbReference type="PANTHER" id="PTHR30537">
    <property type="entry name" value="HTH-TYPE TRANSCRIPTIONAL REGULATOR"/>
    <property type="match status" value="1"/>
</dbReference>
<feature type="domain" description="HTH lysR-type" evidence="5">
    <location>
        <begin position="1"/>
        <end position="59"/>
    </location>
</feature>
<dbReference type="InterPro" id="IPR036388">
    <property type="entry name" value="WH-like_DNA-bd_sf"/>
</dbReference>
<keyword evidence="3 6" id="KW-0238">DNA-binding</keyword>
<dbReference type="InterPro" id="IPR000847">
    <property type="entry name" value="LysR_HTH_N"/>
</dbReference>
<reference evidence="7" key="1">
    <citation type="submission" date="2016-10" db="EMBL/GenBank/DDBJ databases">
        <authorList>
            <person name="Varghese N."/>
            <person name="Submissions S."/>
        </authorList>
    </citation>
    <scope>NUCLEOTIDE SEQUENCE [LARGE SCALE GENOMIC DNA]</scope>
    <source>
        <strain evidence="7">DSM 26894</strain>
    </source>
</reference>
<dbReference type="STRING" id="311180.SAMN04488050_102432"/>
<dbReference type="InterPro" id="IPR036390">
    <property type="entry name" value="WH_DNA-bd_sf"/>
</dbReference>
<dbReference type="PROSITE" id="PS50931">
    <property type="entry name" value="HTH_LYSR"/>
    <property type="match status" value="1"/>
</dbReference>
<comment type="similarity">
    <text evidence="1">Belongs to the LysR transcriptional regulatory family.</text>
</comment>
<dbReference type="GO" id="GO:0003677">
    <property type="term" value="F:DNA binding"/>
    <property type="evidence" value="ECO:0007669"/>
    <property type="project" value="UniProtKB-KW"/>
</dbReference>
<dbReference type="SUPFAM" id="SSF53850">
    <property type="entry name" value="Periplasmic binding protein-like II"/>
    <property type="match status" value="1"/>
</dbReference>
<accession>A0A1I6QWW9</accession>
<evidence type="ECO:0000259" key="5">
    <source>
        <dbReference type="PROSITE" id="PS50931"/>
    </source>
</evidence>
<dbReference type="GO" id="GO:0003700">
    <property type="term" value="F:DNA-binding transcription factor activity"/>
    <property type="evidence" value="ECO:0007669"/>
    <property type="project" value="InterPro"/>
</dbReference>
<evidence type="ECO:0000256" key="1">
    <source>
        <dbReference type="ARBA" id="ARBA00009437"/>
    </source>
</evidence>
<sequence>MDAFRSMRLFVAIAESGNLSSVARDWGIAPSTVTYGLKSLEDSLGAQLVVRTTRQLSLTQEGQRFLERSRRILADVDEVMTGFTEQGALAGNIRMTTTNDLGRQRIAPLVDDFMHRHPGLTIELFLSDSVVDLVEGGFDLGIRTGPLRDSDLKARLLLRGHKSICASPGYWQRHGKPTHPRELTAHNCLLLGAPGERHAFWTFREDGERFRIRVGGTRQVNDGEALRQWAIAGAGVVQKSSFDIAEDLRAGRLETALEDFTADPTNLYAVTPPRQYESRRVRAFVDHLAAGMGG</sequence>
<dbReference type="Proteomes" id="UP000199392">
    <property type="component" value="Unassembled WGS sequence"/>
</dbReference>
<evidence type="ECO:0000256" key="2">
    <source>
        <dbReference type="ARBA" id="ARBA00023015"/>
    </source>
</evidence>
<dbReference type="OrthoDB" id="9813056at2"/>
<evidence type="ECO:0000256" key="3">
    <source>
        <dbReference type="ARBA" id="ARBA00023125"/>
    </source>
</evidence>
<organism evidence="6 7">
    <name type="scientific">Alloyangia pacifica</name>
    <dbReference type="NCBI Taxonomy" id="311180"/>
    <lineage>
        <taxon>Bacteria</taxon>
        <taxon>Pseudomonadati</taxon>
        <taxon>Pseudomonadota</taxon>
        <taxon>Alphaproteobacteria</taxon>
        <taxon>Rhodobacterales</taxon>
        <taxon>Roseobacteraceae</taxon>
        <taxon>Alloyangia</taxon>
    </lineage>
</organism>
<name>A0A1I6QWW9_9RHOB</name>
<keyword evidence="7" id="KW-1185">Reference proteome</keyword>
<dbReference type="FunFam" id="1.10.10.10:FF:000001">
    <property type="entry name" value="LysR family transcriptional regulator"/>
    <property type="match status" value="1"/>
</dbReference>
<proteinExistence type="inferred from homology"/>
<dbReference type="InterPro" id="IPR005119">
    <property type="entry name" value="LysR_subst-bd"/>
</dbReference>
<dbReference type="InterPro" id="IPR058163">
    <property type="entry name" value="LysR-type_TF_proteobact-type"/>
</dbReference>
<dbReference type="FunFam" id="3.40.190.290:FF:000001">
    <property type="entry name" value="Transcriptional regulator, LysR family"/>
    <property type="match status" value="1"/>
</dbReference>
<dbReference type="Gene3D" id="1.10.10.10">
    <property type="entry name" value="Winged helix-like DNA-binding domain superfamily/Winged helix DNA-binding domain"/>
    <property type="match status" value="1"/>
</dbReference>
<dbReference type="Gene3D" id="3.40.190.290">
    <property type="match status" value="1"/>
</dbReference>
<keyword evidence="4" id="KW-0804">Transcription</keyword>
<dbReference type="RefSeq" id="WP_092420057.1">
    <property type="nucleotide sequence ID" value="NZ_FNCL01000001.1"/>
</dbReference>
<evidence type="ECO:0000313" key="7">
    <source>
        <dbReference type="Proteomes" id="UP000199392"/>
    </source>
</evidence>
<dbReference type="EMBL" id="FOZW01000002">
    <property type="protein sequence ID" value="SFS56956.1"/>
    <property type="molecule type" value="Genomic_DNA"/>
</dbReference>
<dbReference type="CDD" id="cd08422">
    <property type="entry name" value="PBP2_CrgA_like"/>
    <property type="match status" value="1"/>
</dbReference>
<dbReference type="Pfam" id="PF03466">
    <property type="entry name" value="LysR_substrate"/>
    <property type="match status" value="1"/>
</dbReference>
<evidence type="ECO:0000313" key="6">
    <source>
        <dbReference type="EMBL" id="SFS56956.1"/>
    </source>
</evidence>
<dbReference type="PANTHER" id="PTHR30537:SF5">
    <property type="entry name" value="HTH-TYPE TRANSCRIPTIONAL ACTIVATOR TTDR-RELATED"/>
    <property type="match status" value="1"/>
</dbReference>